<sequence>MAVSCFSSPHFPLQRSTPFLKSVAKSMMLKDRQIILKKSPLLSVRSSSESKVLFENRSEGILCYRDDDGEIICEGYDEGPRLQKQIPIISDHSRDEDIINLLHQKLLQIINGVEFGNSDNNIIAVQEGLQVEQLLTDSAD</sequence>
<dbReference type="PANTHER" id="PTHR34206">
    <property type="entry name" value="OS06G0193300 PROTEIN"/>
    <property type="match status" value="1"/>
</dbReference>
<name>A0AAV8SV76_9ROSI</name>
<dbReference type="Proteomes" id="UP001159364">
    <property type="component" value="Linkage Group LG09"/>
</dbReference>
<proteinExistence type="predicted"/>
<accession>A0AAV8SV76</accession>
<gene>
    <name evidence="1" type="ORF">K2173_024754</name>
</gene>
<organism evidence="1 2">
    <name type="scientific">Erythroxylum novogranatense</name>
    <dbReference type="NCBI Taxonomy" id="1862640"/>
    <lineage>
        <taxon>Eukaryota</taxon>
        <taxon>Viridiplantae</taxon>
        <taxon>Streptophyta</taxon>
        <taxon>Embryophyta</taxon>
        <taxon>Tracheophyta</taxon>
        <taxon>Spermatophyta</taxon>
        <taxon>Magnoliopsida</taxon>
        <taxon>eudicotyledons</taxon>
        <taxon>Gunneridae</taxon>
        <taxon>Pentapetalae</taxon>
        <taxon>rosids</taxon>
        <taxon>fabids</taxon>
        <taxon>Malpighiales</taxon>
        <taxon>Erythroxylaceae</taxon>
        <taxon>Erythroxylum</taxon>
    </lineage>
</organism>
<keyword evidence="2" id="KW-1185">Reference proteome</keyword>
<evidence type="ECO:0000313" key="2">
    <source>
        <dbReference type="Proteomes" id="UP001159364"/>
    </source>
</evidence>
<evidence type="ECO:0000313" key="1">
    <source>
        <dbReference type="EMBL" id="KAJ8756207.1"/>
    </source>
</evidence>
<comment type="caution">
    <text evidence="1">The sequence shown here is derived from an EMBL/GenBank/DDBJ whole genome shotgun (WGS) entry which is preliminary data.</text>
</comment>
<dbReference type="AlphaFoldDB" id="A0AAV8SV76"/>
<protein>
    <submittedName>
        <fullName evidence="1">Uncharacterized protein</fullName>
    </submittedName>
</protein>
<dbReference type="PANTHER" id="PTHR34206:SF1">
    <property type="entry name" value="OS10G0390701 PROTEIN"/>
    <property type="match status" value="1"/>
</dbReference>
<reference evidence="1 2" key="1">
    <citation type="submission" date="2021-09" db="EMBL/GenBank/DDBJ databases">
        <title>Genomic insights and catalytic innovation underlie evolution of tropane alkaloids biosynthesis.</title>
        <authorList>
            <person name="Wang Y.-J."/>
            <person name="Tian T."/>
            <person name="Huang J.-P."/>
            <person name="Huang S.-X."/>
        </authorList>
    </citation>
    <scope>NUCLEOTIDE SEQUENCE [LARGE SCALE GENOMIC DNA]</scope>
    <source>
        <strain evidence="1">KIB-2018</strain>
        <tissue evidence="1">Leaf</tissue>
    </source>
</reference>
<dbReference type="EMBL" id="JAIWQS010000009">
    <property type="protein sequence ID" value="KAJ8756207.1"/>
    <property type="molecule type" value="Genomic_DNA"/>
</dbReference>